<feature type="compositionally biased region" description="Gly residues" evidence="1">
    <location>
        <begin position="780"/>
        <end position="795"/>
    </location>
</feature>
<dbReference type="EMBL" id="JAACJP010000026">
    <property type="protein sequence ID" value="KAF5376857.1"/>
    <property type="molecule type" value="Genomic_DNA"/>
</dbReference>
<feature type="compositionally biased region" description="Basic and acidic residues" evidence="1">
    <location>
        <begin position="797"/>
        <end position="808"/>
    </location>
</feature>
<feature type="compositionally biased region" description="Basic and acidic residues" evidence="1">
    <location>
        <begin position="1131"/>
        <end position="1149"/>
    </location>
</feature>
<feature type="region of interest" description="Disordered" evidence="1">
    <location>
        <begin position="863"/>
        <end position="905"/>
    </location>
</feature>
<feature type="compositionally biased region" description="Polar residues" evidence="1">
    <location>
        <begin position="392"/>
        <end position="421"/>
    </location>
</feature>
<feature type="compositionally biased region" description="Low complexity" evidence="1">
    <location>
        <begin position="465"/>
        <end position="478"/>
    </location>
</feature>
<feature type="compositionally biased region" description="Polar residues" evidence="1">
    <location>
        <begin position="485"/>
        <end position="500"/>
    </location>
</feature>
<feature type="compositionally biased region" description="Basic and acidic residues" evidence="1">
    <location>
        <begin position="172"/>
        <end position="181"/>
    </location>
</feature>
<name>A0A8H5H511_9AGAR</name>
<proteinExistence type="predicted"/>
<feature type="compositionally biased region" description="Basic and acidic residues" evidence="1">
    <location>
        <begin position="90"/>
        <end position="115"/>
    </location>
</feature>
<feature type="compositionally biased region" description="Acidic residues" evidence="1">
    <location>
        <begin position="425"/>
        <end position="443"/>
    </location>
</feature>
<feature type="region of interest" description="Disordered" evidence="1">
    <location>
        <begin position="323"/>
        <end position="539"/>
    </location>
</feature>
<dbReference type="InterPro" id="IPR021109">
    <property type="entry name" value="Peptidase_aspartic_dom_sf"/>
</dbReference>
<protein>
    <submittedName>
        <fullName evidence="2">Uncharacterized protein</fullName>
    </submittedName>
</protein>
<feature type="compositionally biased region" description="Basic and acidic residues" evidence="1">
    <location>
        <begin position="873"/>
        <end position="885"/>
    </location>
</feature>
<comment type="caution">
    <text evidence="2">The sequence shown here is derived from an EMBL/GenBank/DDBJ whole genome shotgun (WGS) entry which is preliminary data.</text>
</comment>
<feature type="compositionally biased region" description="Basic residues" evidence="1">
    <location>
        <begin position="1"/>
        <end position="11"/>
    </location>
</feature>
<dbReference type="Pfam" id="PF08284">
    <property type="entry name" value="RVP_2"/>
    <property type="match status" value="1"/>
</dbReference>
<gene>
    <name evidence="2" type="ORF">D9615_007280</name>
</gene>
<evidence type="ECO:0000313" key="3">
    <source>
        <dbReference type="Proteomes" id="UP000565441"/>
    </source>
</evidence>
<keyword evidence="3" id="KW-1185">Reference proteome</keyword>
<feature type="region of interest" description="Disordered" evidence="1">
    <location>
        <begin position="1130"/>
        <end position="1149"/>
    </location>
</feature>
<feature type="compositionally biased region" description="Basic and acidic residues" evidence="1">
    <location>
        <begin position="60"/>
        <end position="71"/>
    </location>
</feature>
<feature type="compositionally biased region" description="Acidic residues" evidence="1">
    <location>
        <begin position="863"/>
        <end position="872"/>
    </location>
</feature>
<accession>A0A8H5H511</accession>
<reference evidence="2 3" key="1">
    <citation type="journal article" date="2020" name="ISME J.">
        <title>Uncovering the hidden diversity of litter-decomposition mechanisms in mushroom-forming fungi.</title>
        <authorList>
            <person name="Floudas D."/>
            <person name="Bentzer J."/>
            <person name="Ahren D."/>
            <person name="Johansson T."/>
            <person name="Persson P."/>
            <person name="Tunlid A."/>
        </authorList>
    </citation>
    <scope>NUCLEOTIDE SEQUENCE [LARGE SCALE GENOMIC DNA]</scope>
    <source>
        <strain evidence="2 3">CBS 661.87</strain>
    </source>
</reference>
<dbReference type="Proteomes" id="UP000565441">
    <property type="component" value="Unassembled WGS sequence"/>
</dbReference>
<evidence type="ECO:0000256" key="1">
    <source>
        <dbReference type="SAM" id="MobiDB-lite"/>
    </source>
</evidence>
<dbReference type="Gene3D" id="2.40.70.10">
    <property type="entry name" value="Acid Proteases"/>
    <property type="match status" value="1"/>
</dbReference>
<organism evidence="2 3">
    <name type="scientific">Tricholomella constricta</name>
    <dbReference type="NCBI Taxonomy" id="117010"/>
    <lineage>
        <taxon>Eukaryota</taxon>
        <taxon>Fungi</taxon>
        <taxon>Dikarya</taxon>
        <taxon>Basidiomycota</taxon>
        <taxon>Agaricomycotina</taxon>
        <taxon>Agaricomycetes</taxon>
        <taxon>Agaricomycetidae</taxon>
        <taxon>Agaricales</taxon>
        <taxon>Tricholomatineae</taxon>
        <taxon>Lyophyllaceae</taxon>
        <taxon>Tricholomella</taxon>
    </lineage>
</organism>
<feature type="compositionally biased region" description="Polar residues" evidence="1">
    <location>
        <begin position="348"/>
        <end position="360"/>
    </location>
</feature>
<feature type="compositionally biased region" description="Basic and acidic residues" evidence="1">
    <location>
        <begin position="444"/>
        <end position="453"/>
    </location>
</feature>
<dbReference type="OrthoDB" id="2799149at2759"/>
<feature type="region of interest" description="Disordered" evidence="1">
    <location>
        <begin position="1"/>
        <end position="188"/>
    </location>
</feature>
<feature type="region of interest" description="Disordered" evidence="1">
    <location>
        <begin position="766"/>
        <end position="823"/>
    </location>
</feature>
<dbReference type="CDD" id="cd00303">
    <property type="entry name" value="retropepsin_like"/>
    <property type="match status" value="1"/>
</dbReference>
<sequence length="1149" mass="127515">MSNKNRKKTSKPKSSDRIRSSSVAPDNPREPDDNPSGSGVAEIGGNNEVPRDVATTTLDDDYHHQEDERSSGRPQSAVLATARITPIVETIEKLESSDRKALTSELRGQDSDEKGGVFPHPFDNISRKSVKMRDGENRHTAIFGESELTDLPDSRSSKTMSTATRQKRRADKKPMKEETRSTRVPPSTAVDDKDLLIESIVLGVRMLSRDGLMPARETLVELVNDAFVKCVGMSDSETAIGHYRELVVENIVLQLRTGGKTGVTPPREELVKRVTSGIRECASGLADSAVNAPRLSSRGERGTEPLPLSTDTMEVVNQSLRKPRQIDETSSQARTRHAAYERAMNPPQAGQTTTSASRTMELSGAGPTSYRRGPSCDDEIVTHWGTPEGTRNEQGQWTRRGSAQISLDTTRPRQGTGSVNNHVPDEDEEVLDSEEEGESESEVDERNDYDRRSAQGRRSTTRSVQGGIPRPGSGRGIQAGATVRAPQNPTQSLTSPQPQYYGSVRLPSRTPGAAPAETQRTRDAASRPVRSFGSGGLQRQGDYLRKVHGRYHATIDEKLESPIALPQGIKPGGLRVPMPDYYGGTPSMEVFDAWLYGLLRWMEISQLGGDERERERISYTGMYLKGPAAVWFTDNVDGINRRRREWSLKDVITGLYDRFIHEASLQDAYVGFEGATYNNEGGISEFFHQLKRYAERMAMQPDPYTFKRRFLLGIPRYLRKEILSRGFTAETSRMSEILEAGMKVEQANRVLRGYDEYESSIKKTQIKWEPPSPKTTGKPDPGGRGAYRATQGGGLKVEPRMDNKEKKPSVTAGKDTGGDTKSPAEKRLACFECGSLEHFARSRKCPKNKAHTARLNAVRDIVDDTSDTEEAEDSHCERHSCDRPPGRSLGTVQEEPEEEETPLIGEQYESEGKDYALEQYEEYDTEDGGCTVERLCYGRAVIEEEEDDGLPLLVEVSDSESEDEGESAQVFAVRTEMGPGAGLHPIVVKKSTRLLKRPTRKATERQCFTALVEINGLKAFTLFDSGCTAEAVSPEFARVANMKVHQLEEVVPLQLGTKGSRSVINYGTSVPLRYEAVDVQVYFDIVNLDKYDAIIGVALMRQLDIELDFRHNCVRVAGIPAPTFTVEEETREMARRSALRRSDAGHSHE</sequence>
<evidence type="ECO:0000313" key="2">
    <source>
        <dbReference type="EMBL" id="KAF5376857.1"/>
    </source>
</evidence>
<dbReference type="AlphaFoldDB" id="A0A8H5H511"/>